<evidence type="ECO:0000256" key="3">
    <source>
        <dbReference type="ARBA" id="ARBA00022598"/>
    </source>
</evidence>
<evidence type="ECO:0000256" key="2">
    <source>
        <dbReference type="ARBA" id="ARBA00010190"/>
    </source>
</evidence>
<comment type="pathway">
    <text evidence="1 8">Purine metabolism; IMP biosynthesis via de novo pathway; 5-amino-1-(5-phospho-D-ribosyl)imidazole-4-carboxamide from 5-amino-1-(5-phospho-D-ribosyl)imidazole-4-carboxylate: step 1/2.</text>
</comment>
<evidence type="ECO:0000313" key="11">
    <source>
        <dbReference type="Proteomes" id="UP000314901"/>
    </source>
</evidence>
<dbReference type="Gene3D" id="3.30.470.20">
    <property type="entry name" value="ATP-grasp fold, B domain"/>
    <property type="match status" value="1"/>
</dbReference>
<dbReference type="GO" id="GO:0004639">
    <property type="term" value="F:phosphoribosylaminoimidazolesuccinocarboxamide synthase activity"/>
    <property type="evidence" value="ECO:0007669"/>
    <property type="project" value="UniProtKB-UniRule"/>
</dbReference>
<keyword evidence="3 8" id="KW-0436">Ligase</keyword>
<proteinExistence type="inferred from homology"/>
<dbReference type="GO" id="GO:0005737">
    <property type="term" value="C:cytoplasm"/>
    <property type="evidence" value="ECO:0007669"/>
    <property type="project" value="TreeGrafter"/>
</dbReference>
<dbReference type="EC" id="6.3.2.6" evidence="8"/>
<dbReference type="FunFam" id="3.30.470.20:FF:000015">
    <property type="entry name" value="Phosphoribosylaminoimidazole-succinocarboxamide synthase"/>
    <property type="match status" value="1"/>
</dbReference>
<dbReference type="HAMAP" id="MF_00137">
    <property type="entry name" value="SAICAR_synth"/>
    <property type="match status" value="1"/>
</dbReference>
<dbReference type="PANTHER" id="PTHR43700">
    <property type="entry name" value="PHOSPHORIBOSYLAMINOIMIDAZOLE-SUCCINOCARBOXAMIDE SYNTHASE"/>
    <property type="match status" value="1"/>
</dbReference>
<protein>
    <recommendedName>
        <fullName evidence="8">Phosphoribosylaminoimidazole-succinocarboxamide synthase</fullName>
        <ecNumber evidence="8">6.3.2.6</ecNumber>
    </recommendedName>
    <alternativeName>
        <fullName evidence="8">SAICAR synthetase</fullName>
    </alternativeName>
</protein>
<evidence type="ECO:0000256" key="7">
    <source>
        <dbReference type="ARBA" id="ARBA00048475"/>
    </source>
</evidence>
<dbReference type="PROSITE" id="PS01057">
    <property type="entry name" value="SAICAR_SYNTHETASE_1"/>
    <property type="match status" value="1"/>
</dbReference>
<sequence length="299" mass="33659">MPENQLIATSIKSLPLLHKGKVRDIYEIDDKHLLIVTTDRLSAFDVVMSEPIPFKGFVLTQMADFWFNKLSFVVANHLSGIAPETVVAESEVIQVKNRAIVARKLKALPIEAIVRGYLSGSGWKDYQKTQSVCGIKLPKGLKESAKLSEPIFTPSSKEAVGSHDENISYEECEARVGKDIASQIQEISIKLYQEASNFALTKGIIIADTKFEFGLDEQNRIVLIDEILTPDSSRFWPLDQYREGASQPSFDKQFIRDWLEKSGWNKTPPPPSLPEDVINKTSQKYLEAFKKLTGQDIKK</sequence>
<dbReference type="SUPFAM" id="SSF56104">
    <property type="entry name" value="SAICAR synthase-like"/>
    <property type="match status" value="1"/>
</dbReference>
<dbReference type="RefSeq" id="WP_139868304.1">
    <property type="nucleotide sequence ID" value="NZ_CP040949.1"/>
</dbReference>
<keyword evidence="4 8" id="KW-0547">Nucleotide-binding</keyword>
<dbReference type="PANTHER" id="PTHR43700:SF1">
    <property type="entry name" value="PHOSPHORIBOSYLAMINOIMIDAZOLE-SUCCINOCARBOXAMIDE SYNTHASE"/>
    <property type="match status" value="1"/>
</dbReference>
<dbReference type="NCBIfam" id="NF010568">
    <property type="entry name" value="PRK13961.1"/>
    <property type="match status" value="1"/>
</dbReference>
<evidence type="ECO:0000313" key="10">
    <source>
        <dbReference type="EMBL" id="QDC41471.1"/>
    </source>
</evidence>
<dbReference type="Pfam" id="PF01259">
    <property type="entry name" value="SAICAR_synt"/>
    <property type="match status" value="1"/>
</dbReference>
<dbReference type="InterPro" id="IPR028923">
    <property type="entry name" value="SAICAR_synt/ADE2_N"/>
</dbReference>
<comment type="similarity">
    <text evidence="2 8">Belongs to the SAICAR synthetase family.</text>
</comment>
<dbReference type="InterPro" id="IPR018236">
    <property type="entry name" value="SAICAR_synthetase_CS"/>
</dbReference>
<organism evidence="10 11">
    <name type="scientific">Candidatus Methylopumilus universalis</name>
    <dbReference type="NCBI Taxonomy" id="2588536"/>
    <lineage>
        <taxon>Bacteria</taxon>
        <taxon>Pseudomonadati</taxon>
        <taxon>Pseudomonadota</taxon>
        <taxon>Betaproteobacteria</taxon>
        <taxon>Nitrosomonadales</taxon>
        <taxon>Methylophilaceae</taxon>
        <taxon>Candidatus Methylopumilus</taxon>
    </lineage>
</organism>
<evidence type="ECO:0000256" key="6">
    <source>
        <dbReference type="ARBA" id="ARBA00022840"/>
    </source>
</evidence>
<evidence type="ECO:0000259" key="9">
    <source>
        <dbReference type="Pfam" id="PF01259"/>
    </source>
</evidence>
<keyword evidence="6 8" id="KW-0067">ATP-binding</keyword>
<evidence type="ECO:0000256" key="1">
    <source>
        <dbReference type="ARBA" id="ARBA00004672"/>
    </source>
</evidence>
<keyword evidence="5 8" id="KW-0658">Purine biosynthesis</keyword>
<comment type="catalytic activity">
    <reaction evidence="7 8">
        <text>5-amino-1-(5-phospho-D-ribosyl)imidazole-4-carboxylate + L-aspartate + ATP = (2S)-2-[5-amino-1-(5-phospho-beta-D-ribosyl)imidazole-4-carboxamido]succinate + ADP + phosphate + 2 H(+)</text>
        <dbReference type="Rhea" id="RHEA:22628"/>
        <dbReference type="ChEBI" id="CHEBI:15378"/>
        <dbReference type="ChEBI" id="CHEBI:29991"/>
        <dbReference type="ChEBI" id="CHEBI:30616"/>
        <dbReference type="ChEBI" id="CHEBI:43474"/>
        <dbReference type="ChEBI" id="CHEBI:58443"/>
        <dbReference type="ChEBI" id="CHEBI:77657"/>
        <dbReference type="ChEBI" id="CHEBI:456216"/>
        <dbReference type="EC" id="6.3.2.6"/>
    </reaction>
</comment>
<accession>A0AAX1F0G3</accession>
<dbReference type="NCBIfam" id="TIGR00081">
    <property type="entry name" value="purC"/>
    <property type="match status" value="1"/>
</dbReference>
<dbReference type="GeneID" id="66285314"/>
<dbReference type="GO" id="GO:0005524">
    <property type="term" value="F:ATP binding"/>
    <property type="evidence" value="ECO:0007669"/>
    <property type="project" value="UniProtKB-KW"/>
</dbReference>
<evidence type="ECO:0000256" key="5">
    <source>
        <dbReference type="ARBA" id="ARBA00022755"/>
    </source>
</evidence>
<dbReference type="EMBL" id="CP040953">
    <property type="protein sequence ID" value="QDC41471.1"/>
    <property type="molecule type" value="Genomic_DNA"/>
</dbReference>
<dbReference type="Proteomes" id="UP000314901">
    <property type="component" value="Chromosome"/>
</dbReference>
<evidence type="ECO:0000256" key="4">
    <source>
        <dbReference type="ARBA" id="ARBA00022741"/>
    </source>
</evidence>
<gene>
    <name evidence="8" type="primary">purC</name>
    <name evidence="10" type="ORF">FIT94_05360</name>
</gene>
<dbReference type="AlphaFoldDB" id="A0AAX1F0G3"/>
<dbReference type="Gene3D" id="3.30.200.20">
    <property type="entry name" value="Phosphorylase Kinase, domain 1"/>
    <property type="match status" value="1"/>
</dbReference>
<dbReference type="KEGG" id="muv:FIT94_05360"/>
<dbReference type="PROSITE" id="PS01058">
    <property type="entry name" value="SAICAR_SYNTHETASE_2"/>
    <property type="match status" value="1"/>
</dbReference>
<evidence type="ECO:0000256" key="8">
    <source>
        <dbReference type="HAMAP-Rule" id="MF_00137"/>
    </source>
</evidence>
<dbReference type="GO" id="GO:0006189">
    <property type="term" value="P:'de novo' IMP biosynthetic process"/>
    <property type="evidence" value="ECO:0007669"/>
    <property type="project" value="UniProtKB-UniRule"/>
</dbReference>
<name>A0AAX1F0G3_9PROT</name>
<reference evidence="10 11" key="1">
    <citation type="journal article" date="2019" name="ISME J.">
        <title>Evolution in action: habitat transition from sediment to the pelagial leads to genome streamlining in Methylophilaceae.</title>
        <authorList>
            <person name="Salcher M."/>
            <person name="Schaefle D."/>
            <person name="Kaspar M."/>
            <person name="Neuenschwander S.M."/>
            <person name="Ghai R."/>
        </authorList>
    </citation>
    <scope>NUCLEOTIDE SEQUENCE [LARGE SCALE GENOMIC DNA]</scope>
    <source>
        <strain evidence="10 11">MMS-RVI-51</strain>
    </source>
</reference>
<feature type="domain" description="SAICAR synthetase/ADE2 N-terminal" evidence="9">
    <location>
        <begin position="17"/>
        <end position="269"/>
    </location>
</feature>
<dbReference type="InterPro" id="IPR001636">
    <property type="entry name" value="SAICAR_synth"/>
</dbReference>
<dbReference type="CDD" id="cd01414">
    <property type="entry name" value="SAICAR_synt_Sc"/>
    <property type="match status" value="1"/>
</dbReference>